<dbReference type="PANTHER" id="PTHR24185">
    <property type="entry name" value="CALCIUM-INDEPENDENT PHOSPHOLIPASE A2-GAMMA"/>
    <property type="match status" value="1"/>
</dbReference>
<comment type="caution">
    <text evidence="6">The sequence shown here is derived from an EMBL/GenBank/DDBJ whole genome shotgun (WGS) entry which is preliminary data.</text>
</comment>
<feature type="short sequence motif" description="DGA/G" evidence="4">
    <location>
        <begin position="199"/>
        <end position="201"/>
    </location>
</feature>
<evidence type="ECO:0000313" key="6">
    <source>
        <dbReference type="EMBL" id="GFF59112.1"/>
    </source>
</evidence>
<keyword evidence="1 4" id="KW-0378">Hydrolase</keyword>
<keyword evidence="6" id="KW-0808">Transferase</keyword>
<dbReference type="AlphaFoldDB" id="A0A8H3XRG0"/>
<evidence type="ECO:0000256" key="2">
    <source>
        <dbReference type="ARBA" id="ARBA00022963"/>
    </source>
</evidence>
<dbReference type="GO" id="GO:0047499">
    <property type="term" value="F:calcium-independent phospholipase A2 activity"/>
    <property type="evidence" value="ECO:0007669"/>
    <property type="project" value="TreeGrafter"/>
</dbReference>
<dbReference type="PANTHER" id="PTHR24185:SF1">
    <property type="entry name" value="CALCIUM-INDEPENDENT PHOSPHOLIPASE A2-GAMMA"/>
    <property type="match status" value="1"/>
</dbReference>
<evidence type="ECO:0000256" key="4">
    <source>
        <dbReference type="PROSITE-ProRule" id="PRU01161"/>
    </source>
</evidence>
<sequence length="409" mass="45777">MDNVKAPDICLLSLDGGGVRGLSSLFILQRLMRSINALRRYGAKPPLRPYEVFDLIGGTSTGGIIAIMLGRLKMDVDDCIKAYQSLSAQVFSKKHSLINWGGAIQGRFDTQELENCIKNIVKNQGMPEDVLMRDTGDSPCKVFVCAITKRHNTLNRLRTYESKRGMEFDELKVWEAARATSAATGFFDALDTMEESFIDGAPLANNPIMEIWNEAGDIWSPIASRIKCLVSIGTGRSSLEPFRDSLGGIVNTLAKIATDTERKANEFAMDKRDLLQNQRYFRFNVDRGLDQVGLEEVKKIQDIRSATAVYLEDQNTYLALERCVGLLGDRGSSTATNPSRGLHVDQLTPRIPLIVRQSFRNGWERNRPAAEELLSKLLEKPWSIEIDINAIYPFIKREDHGDIGNMINT</sequence>
<evidence type="ECO:0000259" key="5">
    <source>
        <dbReference type="PROSITE" id="PS51635"/>
    </source>
</evidence>
<evidence type="ECO:0000256" key="1">
    <source>
        <dbReference type="ARBA" id="ARBA00022801"/>
    </source>
</evidence>
<proteinExistence type="predicted"/>
<protein>
    <submittedName>
        <fullName evidence="6">Acyl transferase/acyl hydrolase/lysophospholipase</fullName>
    </submittedName>
</protein>
<dbReference type="InterPro" id="IPR002641">
    <property type="entry name" value="PNPLA_dom"/>
</dbReference>
<dbReference type="InterPro" id="IPR016035">
    <property type="entry name" value="Acyl_Trfase/lysoPLipase"/>
</dbReference>
<feature type="short sequence motif" description="GXGXXG" evidence="4">
    <location>
        <begin position="16"/>
        <end position="21"/>
    </location>
</feature>
<feature type="domain" description="PNPLA" evidence="5">
    <location>
        <begin position="12"/>
        <end position="212"/>
    </location>
</feature>
<dbReference type="GO" id="GO:0019369">
    <property type="term" value="P:arachidonate metabolic process"/>
    <property type="evidence" value="ECO:0007669"/>
    <property type="project" value="TreeGrafter"/>
</dbReference>
<accession>A0A8H3XRG0</accession>
<dbReference type="Proteomes" id="UP000465221">
    <property type="component" value="Unassembled WGS sequence"/>
</dbReference>
<gene>
    <name evidence="6" type="ORF">IFM46972_11296</name>
</gene>
<keyword evidence="2 4" id="KW-0442">Lipid degradation</keyword>
<dbReference type="GO" id="GO:0016020">
    <property type="term" value="C:membrane"/>
    <property type="evidence" value="ECO:0007669"/>
    <property type="project" value="TreeGrafter"/>
</dbReference>
<feature type="active site" description="Nucleophile" evidence="4">
    <location>
        <position position="60"/>
    </location>
</feature>
<dbReference type="SUPFAM" id="SSF52151">
    <property type="entry name" value="FabD/lysophospholipase-like"/>
    <property type="match status" value="1"/>
</dbReference>
<reference evidence="6 7" key="1">
    <citation type="submission" date="2020-01" db="EMBL/GenBank/DDBJ databases">
        <title>Draft genome sequence of Aspergillus udagawae IFM 46972.</title>
        <authorList>
            <person name="Takahashi H."/>
            <person name="Yaguchi T."/>
        </authorList>
    </citation>
    <scope>NUCLEOTIDE SEQUENCE [LARGE SCALE GENOMIC DNA]</scope>
    <source>
        <strain evidence="6 7">IFM 46972</strain>
    </source>
</reference>
<evidence type="ECO:0000313" key="7">
    <source>
        <dbReference type="Proteomes" id="UP000465221"/>
    </source>
</evidence>
<dbReference type="CDD" id="cd07216">
    <property type="entry name" value="Pat17_PNPLA8_PNPLA9_like3"/>
    <property type="match status" value="1"/>
</dbReference>
<dbReference type="GO" id="GO:0016042">
    <property type="term" value="P:lipid catabolic process"/>
    <property type="evidence" value="ECO:0007669"/>
    <property type="project" value="UniProtKB-UniRule"/>
</dbReference>
<dbReference type="Pfam" id="PF01734">
    <property type="entry name" value="Patatin"/>
    <property type="match status" value="1"/>
</dbReference>
<dbReference type="PROSITE" id="PS51635">
    <property type="entry name" value="PNPLA"/>
    <property type="match status" value="1"/>
</dbReference>
<evidence type="ECO:0000256" key="3">
    <source>
        <dbReference type="ARBA" id="ARBA00023098"/>
    </source>
</evidence>
<organism evidence="6 7">
    <name type="scientific">Aspergillus udagawae</name>
    <dbReference type="NCBI Taxonomy" id="91492"/>
    <lineage>
        <taxon>Eukaryota</taxon>
        <taxon>Fungi</taxon>
        <taxon>Dikarya</taxon>
        <taxon>Ascomycota</taxon>
        <taxon>Pezizomycotina</taxon>
        <taxon>Eurotiomycetes</taxon>
        <taxon>Eurotiomycetidae</taxon>
        <taxon>Eurotiales</taxon>
        <taxon>Aspergillaceae</taxon>
        <taxon>Aspergillus</taxon>
        <taxon>Aspergillus subgen. Fumigati</taxon>
    </lineage>
</organism>
<dbReference type="GO" id="GO:0016740">
    <property type="term" value="F:transferase activity"/>
    <property type="evidence" value="ECO:0007669"/>
    <property type="project" value="UniProtKB-KW"/>
</dbReference>
<dbReference type="EMBL" id="BLKC01000201">
    <property type="protein sequence ID" value="GFF59112.1"/>
    <property type="molecule type" value="Genomic_DNA"/>
</dbReference>
<keyword evidence="3 4" id="KW-0443">Lipid metabolism</keyword>
<feature type="short sequence motif" description="GXSXG" evidence="4">
    <location>
        <begin position="58"/>
        <end position="62"/>
    </location>
</feature>
<dbReference type="Gene3D" id="3.40.1090.10">
    <property type="entry name" value="Cytosolic phospholipase A2 catalytic domain"/>
    <property type="match status" value="1"/>
</dbReference>
<dbReference type="GO" id="GO:0046486">
    <property type="term" value="P:glycerolipid metabolic process"/>
    <property type="evidence" value="ECO:0007669"/>
    <property type="project" value="UniProtKB-ARBA"/>
</dbReference>
<feature type="active site" description="Proton acceptor" evidence="4">
    <location>
        <position position="199"/>
    </location>
</feature>
<name>A0A8H3XRG0_9EURO</name>